<dbReference type="SUPFAM" id="SSF55604">
    <property type="entry name" value="Glucose permease domain IIB"/>
    <property type="match status" value="1"/>
</dbReference>
<feature type="domain" description="PTS EIIC type-1" evidence="14">
    <location>
        <begin position="114"/>
        <end position="469"/>
    </location>
</feature>
<feature type="transmembrane region" description="Helical" evidence="12">
    <location>
        <begin position="185"/>
        <end position="203"/>
    </location>
</feature>
<evidence type="ECO:0000256" key="3">
    <source>
        <dbReference type="ARBA" id="ARBA00022475"/>
    </source>
</evidence>
<evidence type="ECO:0000256" key="11">
    <source>
        <dbReference type="PROSITE-ProRule" id="PRU00421"/>
    </source>
</evidence>
<keyword evidence="10 12" id="KW-0472">Membrane</keyword>
<feature type="transmembrane region" description="Helical" evidence="12">
    <location>
        <begin position="153"/>
        <end position="173"/>
    </location>
</feature>
<evidence type="ECO:0000256" key="12">
    <source>
        <dbReference type="SAM" id="Phobius"/>
    </source>
</evidence>
<evidence type="ECO:0000256" key="2">
    <source>
        <dbReference type="ARBA" id="ARBA00022448"/>
    </source>
</evidence>
<feature type="active site" description="Phosphocysteine intermediate; for EIIB activity" evidence="11">
    <location>
        <position position="25"/>
    </location>
</feature>
<reference evidence="15 16" key="1">
    <citation type="journal article" date="2013" name="PLoS ONE">
        <title>Lactobacillus paracasei comparative genomics: towards species pan-genome definition and exploitation of diversity.</title>
        <authorList>
            <person name="Smokvina T."/>
            <person name="Wels M."/>
            <person name="Polka J."/>
            <person name="Chervaux C."/>
            <person name="Brisse S."/>
            <person name="Boekhorst J."/>
            <person name="van Hylckama Vlieg J.E."/>
            <person name="Siezen R.J."/>
        </authorList>
    </citation>
    <scope>NUCLEOTIDE SEQUENCE [LARGE SCALE GENOMIC DNA]</scope>
    <source>
        <strain evidence="15 16">CNCM I-4270</strain>
    </source>
</reference>
<feature type="transmembrane region" description="Helical" evidence="12">
    <location>
        <begin position="367"/>
        <end position="387"/>
    </location>
</feature>
<dbReference type="PANTHER" id="PTHR30175">
    <property type="entry name" value="PHOSPHOTRANSFERASE SYSTEM TRANSPORT PROTEIN"/>
    <property type="match status" value="1"/>
</dbReference>
<dbReference type="PROSITE" id="PS51103">
    <property type="entry name" value="PTS_EIIC_TYPE_1"/>
    <property type="match status" value="1"/>
</dbReference>
<dbReference type="Gene3D" id="3.30.1360.60">
    <property type="entry name" value="Glucose permease domain IIB"/>
    <property type="match status" value="1"/>
</dbReference>
<dbReference type="AlphaFoldDB" id="A0A8E0M8E0"/>
<dbReference type="FunFam" id="3.30.1360.60:FF:000001">
    <property type="entry name" value="PTS system glucose-specific IIBC component PtsG"/>
    <property type="match status" value="1"/>
</dbReference>
<feature type="domain" description="PTS EIIB type-1" evidence="13">
    <location>
        <begin position="3"/>
        <end position="85"/>
    </location>
</feature>
<dbReference type="EMBL" id="ANJX01000430">
    <property type="protein sequence ID" value="EPC49944.1"/>
    <property type="molecule type" value="Genomic_DNA"/>
</dbReference>
<evidence type="ECO:0000313" key="16">
    <source>
        <dbReference type="Proteomes" id="UP000014249"/>
    </source>
</evidence>
<comment type="caution">
    <text evidence="15">The sequence shown here is derived from an EMBL/GenBank/DDBJ whole genome shotgun (WGS) entry which is preliminary data.</text>
</comment>
<dbReference type="GO" id="GO:0009401">
    <property type="term" value="P:phosphoenolpyruvate-dependent sugar phosphotransferase system"/>
    <property type="evidence" value="ECO:0007669"/>
    <property type="project" value="UniProtKB-KW"/>
</dbReference>
<comment type="subcellular location">
    <subcellularLocation>
        <location evidence="1">Cell membrane</location>
        <topology evidence="1">Multi-pass membrane protein</topology>
    </subcellularLocation>
</comment>
<evidence type="ECO:0000256" key="10">
    <source>
        <dbReference type="ARBA" id="ARBA00023136"/>
    </source>
</evidence>
<dbReference type="InterPro" id="IPR003352">
    <property type="entry name" value="PTS_EIIC"/>
</dbReference>
<feature type="transmembrane region" description="Helical" evidence="12">
    <location>
        <begin position="255"/>
        <end position="275"/>
    </location>
</feature>
<accession>A0A8E0M8E0</accession>
<dbReference type="GO" id="GO:0008982">
    <property type="term" value="F:protein-N(PI)-phosphohistidine-sugar phosphotransferase activity"/>
    <property type="evidence" value="ECO:0007669"/>
    <property type="project" value="InterPro"/>
</dbReference>
<dbReference type="InterPro" id="IPR050558">
    <property type="entry name" value="PTS_Sugar-Specific_Components"/>
</dbReference>
<dbReference type="InterPro" id="IPR018113">
    <property type="entry name" value="PTrfase_EIIB_Cys"/>
</dbReference>
<dbReference type="Pfam" id="PF02378">
    <property type="entry name" value="PTS_EIIC"/>
    <property type="match status" value="1"/>
</dbReference>
<feature type="transmembrane region" description="Helical" evidence="12">
    <location>
        <begin position="434"/>
        <end position="456"/>
    </location>
</feature>
<dbReference type="Pfam" id="PF00367">
    <property type="entry name" value="PTS_EIIB"/>
    <property type="match status" value="1"/>
</dbReference>
<evidence type="ECO:0000256" key="9">
    <source>
        <dbReference type="ARBA" id="ARBA00022989"/>
    </source>
</evidence>
<evidence type="ECO:0000256" key="5">
    <source>
        <dbReference type="ARBA" id="ARBA00022679"/>
    </source>
</evidence>
<sequence length="469" mass="49829">MEESLGKNLLSLMGGESNIQNLTHCATRLRPTFKDKSKVDVKKIQAIDGVVGVVDKDPGFQIVIGTNVGDVYAEIMDASSLVRHAAVDVDDHEAGLEAKQGQKRDKSILNTFVQVVVSIFSPLLPLLAGSGLLRGFTILANEMGILSETSTTNTILTVAATSVFYFLPLLVAYTTAQHFKTSPMIAVAVMGALIMPEFAALMGKQAGTMTQFMGLSFPVFAYTSQVIPAIVTTWIQSKLEHWMKKRLPSSLHMIVIPTILLFLLVPLAAIVIGPAGNYLSIGMANGVSWLMGINTIISGAVIGGIWNILIMFGVHWAPNTMVVIPEIAQTGHSAIIAYGANANFGMAGAALAIFFMTRNKSLKGFSLTAITSVMLSGIVEPAIYGLGLRFKTPLVAGCLGAAAGGAFMGLFKVVGNAFVFGGLTTIPAFAGPTLWFYIIGLAISFVGGFALTWMFGIKEGDQKNAKIKK</sequence>
<keyword evidence="9 12" id="KW-1133">Transmembrane helix</keyword>
<dbReference type="GO" id="GO:0005886">
    <property type="term" value="C:plasma membrane"/>
    <property type="evidence" value="ECO:0007669"/>
    <property type="project" value="UniProtKB-SubCell"/>
</dbReference>
<feature type="transmembrane region" description="Helical" evidence="12">
    <location>
        <begin position="287"/>
        <end position="314"/>
    </location>
</feature>
<feature type="transmembrane region" description="Helical" evidence="12">
    <location>
        <begin position="215"/>
        <end position="235"/>
    </location>
</feature>
<evidence type="ECO:0000259" key="14">
    <source>
        <dbReference type="PROSITE" id="PS51103"/>
    </source>
</evidence>
<dbReference type="Proteomes" id="UP000014249">
    <property type="component" value="Unassembled WGS sequence"/>
</dbReference>
<gene>
    <name evidence="15" type="ORF">Lpp77_15942</name>
</gene>
<keyword evidence="8" id="KW-0418">Kinase</keyword>
<dbReference type="GO" id="GO:0016301">
    <property type="term" value="F:kinase activity"/>
    <property type="evidence" value="ECO:0007669"/>
    <property type="project" value="UniProtKB-KW"/>
</dbReference>
<protein>
    <submittedName>
        <fullName evidence="15">PTS system beta-glucoside-specific transporter subunit IIABC</fullName>
    </submittedName>
</protein>
<keyword evidence="7 12" id="KW-0812">Transmembrane</keyword>
<dbReference type="GO" id="GO:0015771">
    <property type="term" value="P:trehalose transport"/>
    <property type="evidence" value="ECO:0007669"/>
    <property type="project" value="TreeGrafter"/>
</dbReference>
<evidence type="ECO:0000256" key="7">
    <source>
        <dbReference type="ARBA" id="ARBA00022692"/>
    </source>
</evidence>
<dbReference type="CDD" id="cd00212">
    <property type="entry name" value="PTS_IIB_glc"/>
    <property type="match status" value="1"/>
</dbReference>
<organism evidence="15 16">
    <name type="scientific">Lacticaseibacillus paracasei subsp. paracasei CNCM I-4270</name>
    <dbReference type="NCBI Taxonomy" id="1256202"/>
    <lineage>
        <taxon>Bacteria</taxon>
        <taxon>Bacillati</taxon>
        <taxon>Bacillota</taxon>
        <taxon>Bacilli</taxon>
        <taxon>Lactobacillales</taxon>
        <taxon>Lactobacillaceae</taxon>
        <taxon>Lacticaseibacillus</taxon>
    </lineage>
</organism>
<keyword evidence="4" id="KW-0762">Sugar transport</keyword>
<keyword evidence="2" id="KW-0813">Transport</keyword>
<name>A0A8E0M8E0_LACPA</name>
<evidence type="ECO:0000256" key="8">
    <source>
        <dbReference type="ARBA" id="ARBA00022777"/>
    </source>
</evidence>
<feature type="transmembrane region" description="Helical" evidence="12">
    <location>
        <begin position="394"/>
        <end position="414"/>
    </location>
</feature>
<dbReference type="PANTHER" id="PTHR30175:SF1">
    <property type="entry name" value="PTS SYSTEM ARBUTIN-, CELLOBIOSE-, AND SALICIN-SPECIFIC EIIBC COMPONENT-RELATED"/>
    <property type="match status" value="1"/>
</dbReference>
<keyword evidence="5" id="KW-0808">Transferase</keyword>
<feature type="transmembrane region" description="Helical" evidence="12">
    <location>
        <begin position="335"/>
        <end position="355"/>
    </location>
</feature>
<feature type="transmembrane region" description="Helical" evidence="12">
    <location>
        <begin position="108"/>
        <end position="133"/>
    </location>
</feature>
<dbReference type="PROSITE" id="PS51098">
    <property type="entry name" value="PTS_EIIB_TYPE_1"/>
    <property type="match status" value="1"/>
</dbReference>
<dbReference type="InterPro" id="IPR036878">
    <property type="entry name" value="Glu_permease_IIB"/>
</dbReference>
<evidence type="ECO:0000256" key="4">
    <source>
        <dbReference type="ARBA" id="ARBA00022597"/>
    </source>
</evidence>
<keyword evidence="6" id="KW-0598">Phosphotransferase system</keyword>
<evidence type="ECO:0000313" key="15">
    <source>
        <dbReference type="EMBL" id="EPC49944.1"/>
    </source>
</evidence>
<evidence type="ECO:0000256" key="6">
    <source>
        <dbReference type="ARBA" id="ARBA00022683"/>
    </source>
</evidence>
<evidence type="ECO:0000259" key="13">
    <source>
        <dbReference type="PROSITE" id="PS51098"/>
    </source>
</evidence>
<proteinExistence type="predicted"/>
<evidence type="ECO:0000256" key="1">
    <source>
        <dbReference type="ARBA" id="ARBA00004651"/>
    </source>
</evidence>
<keyword evidence="3" id="KW-1003">Cell membrane</keyword>
<dbReference type="InterPro" id="IPR001996">
    <property type="entry name" value="PTS_IIB_1"/>
</dbReference>
<dbReference type="GO" id="GO:0090589">
    <property type="term" value="F:protein-phosphocysteine-trehalose phosphotransferase system transporter activity"/>
    <property type="evidence" value="ECO:0007669"/>
    <property type="project" value="TreeGrafter"/>
</dbReference>
<dbReference type="InterPro" id="IPR013013">
    <property type="entry name" value="PTS_EIIC_1"/>
</dbReference>